<evidence type="ECO:0000259" key="11">
    <source>
        <dbReference type="PROSITE" id="PS51089"/>
    </source>
</evidence>
<dbReference type="FunFam" id="1.10.950.10:FF:000005">
    <property type="entry name" value="Villin-1"/>
    <property type="match status" value="1"/>
</dbReference>
<dbReference type="GO" id="GO:0015629">
    <property type="term" value="C:actin cytoskeleton"/>
    <property type="evidence" value="ECO:0007669"/>
    <property type="project" value="TreeGrafter"/>
</dbReference>
<comment type="similarity">
    <text evidence="3">Belongs to the villin/gelsolin family.</text>
</comment>
<feature type="domain" description="HP" evidence="11">
    <location>
        <begin position="804"/>
        <end position="870"/>
    </location>
</feature>
<dbReference type="GeneTree" id="ENSGT00940000159587"/>
<evidence type="ECO:0000256" key="8">
    <source>
        <dbReference type="ARBA" id="ARBA00023203"/>
    </source>
</evidence>
<dbReference type="FunFam" id="3.40.20.10:FF:000001">
    <property type="entry name" value="Gelsolin"/>
    <property type="match status" value="1"/>
</dbReference>
<keyword evidence="9" id="KW-0206">Cytoskeleton</keyword>
<dbReference type="PANTHER" id="PTHR11977:SF123">
    <property type="entry name" value="GELSOLIN"/>
    <property type="match status" value="1"/>
</dbReference>
<dbReference type="STRING" id="7757.ENSPMAP00000000950"/>
<dbReference type="InterPro" id="IPR036886">
    <property type="entry name" value="Villin_headpiece_dom_sf"/>
</dbReference>
<dbReference type="InterPro" id="IPR029006">
    <property type="entry name" value="ADF-H/Gelsolin-like_dom_sf"/>
</dbReference>
<dbReference type="FunFam" id="3.40.20.10:FF:000004">
    <property type="entry name" value="Gelsolin"/>
    <property type="match status" value="1"/>
</dbReference>
<dbReference type="GO" id="GO:0051014">
    <property type="term" value="P:actin filament severing"/>
    <property type="evidence" value="ECO:0007669"/>
    <property type="project" value="TreeGrafter"/>
</dbReference>
<dbReference type="OMA" id="DPNIWSA"/>
<dbReference type="SUPFAM" id="SSF55753">
    <property type="entry name" value="Actin depolymerizing proteins"/>
    <property type="match status" value="4"/>
</dbReference>
<dbReference type="CDD" id="cd11289">
    <property type="entry name" value="gelsolin_S2_like"/>
    <property type="match status" value="1"/>
</dbReference>
<keyword evidence="8" id="KW-0009">Actin-binding</keyword>
<dbReference type="Pfam" id="PF00626">
    <property type="entry name" value="Gelsolin"/>
    <property type="match status" value="6"/>
</dbReference>
<accession>S4R6X0</accession>
<organism evidence="12">
    <name type="scientific">Petromyzon marinus</name>
    <name type="common">Sea lamprey</name>
    <dbReference type="NCBI Taxonomy" id="7757"/>
    <lineage>
        <taxon>Eukaryota</taxon>
        <taxon>Metazoa</taxon>
        <taxon>Chordata</taxon>
        <taxon>Craniata</taxon>
        <taxon>Vertebrata</taxon>
        <taxon>Cyclostomata</taxon>
        <taxon>Hyperoartia</taxon>
        <taxon>Petromyzontiformes</taxon>
        <taxon>Petromyzontidae</taxon>
        <taxon>Petromyzon</taxon>
    </lineage>
</organism>
<reference evidence="12" key="1">
    <citation type="submission" date="2025-08" db="UniProtKB">
        <authorList>
            <consortium name="Ensembl"/>
        </authorList>
    </citation>
    <scope>IDENTIFICATION</scope>
</reference>
<dbReference type="PRINTS" id="PR00597">
    <property type="entry name" value="GELSOLIN"/>
</dbReference>
<evidence type="ECO:0000256" key="5">
    <source>
        <dbReference type="ARBA" id="ARBA00022490"/>
    </source>
</evidence>
<dbReference type="GO" id="GO:0005737">
    <property type="term" value="C:cytoplasm"/>
    <property type="evidence" value="ECO:0007669"/>
    <property type="project" value="TreeGrafter"/>
</dbReference>
<keyword evidence="7" id="KW-0106">Calcium</keyword>
<evidence type="ECO:0000256" key="2">
    <source>
        <dbReference type="ARBA" id="ARBA00004510"/>
    </source>
</evidence>
<dbReference type="PANTHER" id="PTHR11977">
    <property type="entry name" value="VILLIN"/>
    <property type="match status" value="1"/>
</dbReference>
<dbReference type="InterPro" id="IPR003128">
    <property type="entry name" value="Villin_headpiece"/>
</dbReference>
<evidence type="ECO:0000256" key="10">
    <source>
        <dbReference type="ARBA" id="ARBA00023273"/>
    </source>
</evidence>
<dbReference type="FunFam" id="3.40.20.10:FF:000027">
    <property type="entry name" value="Villin 1"/>
    <property type="match status" value="1"/>
</dbReference>
<dbReference type="InterPro" id="IPR007123">
    <property type="entry name" value="Gelsolin-like_dom"/>
</dbReference>
<keyword evidence="6" id="KW-0677">Repeat</keyword>
<evidence type="ECO:0000256" key="9">
    <source>
        <dbReference type="ARBA" id="ARBA00023212"/>
    </source>
</evidence>
<dbReference type="FunFam" id="3.40.20.10:FF:000005">
    <property type="entry name" value="Gelsolin"/>
    <property type="match status" value="1"/>
</dbReference>
<dbReference type="HOGENOM" id="CLU_002568_3_1_1"/>
<dbReference type="SUPFAM" id="SSF47050">
    <property type="entry name" value="VHP, Villin headpiece domain"/>
    <property type="match status" value="1"/>
</dbReference>
<dbReference type="GO" id="GO:0008154">
    <property type="term" value="P:actin polymerization or depolymerization"/>
    <property type="evidence" value="ECO:0007669"/>
    <property type="project" value="TreeGrafter"/>
</dbReference>
<evidence type="ECO:0000256" key="1">
    <source>
        <dbReference type="ARBA" id="ARBA00004245"/>
    </source>
</evidence>
<dbReference type="GO" id="GO:0030027">
    <property type="term" value="C:lamellipodium"/>
    <property type="evidence" value="ECO:0007669"/>
    <property type="project" value="UniProtKB-SubCell"/>
</dbReference>
<dbReference type="AlphaFoldDB" id="S4R6X0"/>
<dbReference type="SMART" id="SM00262">
    <property type="entry name" value="GEL"/>
    <property type="match status" value="6"/>
</dbReference>
<dbReference type="PROSITE" id="PS51089">
    <property type="entry name" value="HP"/>
    <property type="match status" value="1"/>
</dbReference>
<dbReference type="InterPro" id="IPR007122">
    <property type="entry name" value="Villin/Gelsolin"/>
</dbReference>
<keyword evidence="10" id="KW-0966">Cell projection</keyword>
<dbReference type="FunFam" id="3.40.20.10:FF:000002">
    <property type="entry name" value="Gelsolin"/>
    <property type="match status" value="1"/>
</dbReference>
<proteinExistence type="inferred from homology"/>
<keyword evidence="5" id="KW-0963">Cytoplasm</keyword>
<dbReference type="CDD" id="cd11293">
    <property type="entry name" value="gelsolin_S4_like"/>
    <property type="match status" value="1"/>
</dbReference>
<dbReference type="CDD" id="cd11290">
    <property type="entry name" value="gelsolin_S1_like"/>
    <property type="match status" value="1"/>
</dbReference>
<dbReference type="GO" id="GO:0005546">
    <property type="term" value="F:phosphatidylinositol-4,5-bisphosphate binding"/>
    <property type="evidence" value="ECO:0007669"/>
    <property type="project" value="TreeGrafter"/>
</dbReference>
<dbReference type="CDD" id="cd11288">
    <property type="entry name" value="gelsolin_S5_like"/>
    <property type="match status" value="1"/>
</dbReference>
<evidence type="ECO:0000256" key="4">
    <source>
        <dbReference type="ARBA" id="ARBA00022467"/>
    </source>
</evidence>
<dbReference type="CDD" id="cd11292">
    <property type="entry name" value="gelsolin_S3_like"/>
    <property type="match status" value="1"/>
</dbReference>
<sequence>TAEVFKNLPKSAGLHIWRVEKMELAAVPQKAYGSFFEGDCYIILSAKKAGSSPTPTYDVHYWVGQESSQDEQAAAAMYTTQLDDALGGFPVQHREYQGHESEVFRGYFKSGVVYKKGGVASGFHHTETNSYNVQRLLHIKGRKAVTATEVNLSWDSFSRGDVFLLDLGKVIIQWNGPDSNRVEKIKGMQLASDIRDRERGGRAQIGVVEGNDEDSSPELMAVLTAALGERHGDLSPGSPDEPTDHSRKANVKLYHVSEKGGNLMVEEVATRPLTQDLLNHDDCYILDQGGIKIYVWKGRGSSKEERQAAMKRALGYIKAKGYPVSTNVETVADGAESAIFKQLFQHWTERGQTQGMGKTYTVGKIARVEQVKFDPTVLHAKPEVAAQHRMVDDGSGTAEMFRIEDLELKPVEKRLHGQFYGGDCYLVLYTYTSNNKLAYLLYMWQGRHATQDEVAASAYQAVALDQKYGGEPVQVRVVMGKEPKHFLAIFHGKLIIYEMVAQGGTSRAGGNDIGGAAPPTTRLFQVRGTDEFNTKAVEVPARASALNSNDVFVLNAEVACFLWCGKGCSGDEREMARSLADGLTRRDKQTVLEGQEPPEFWAALGGKAPYASEKRMQVEEAEVQPRLFECSTQTGRFVVTEISDFSQDDLDEDDVMLLDTWDQVFLWVGQGASDAEKKESMTTAADYLRTHPGARDPDTPIIIVKQGFEPPTFTGWFLAWDAHKWSSGKSYEELKAQFGDAAAIKTITSVRPLVLFKPSATAAVCSVNALLLTPHPAVDWQNGLHMCMTSLSKSLNDEKQGSNEGPVPTFPAEDLVNKTTEELPEGVDPACKEKYLSEDAFVRVLGITRGEFVAMPVWKQQNLKKAKGLF</sequence>
<dbReference type="SMART" id="SM00153">
    <property type="entry name" value="VHP"/>
    <property type="match status" value="1"/>
</dbReference>
<evidence type="ECO:0000256" key="3">
    <source>
        <dbReference type="ARBA" id="ARBA00008418"/>
    </source>
</evidence>
<keyword evidence="4" id="KW-0117">Actin capping</keyword>
<dbReference type="CDD" id="cd11291">
    <property type="entry name" value="gelsolin_S6_like"/>
    <property type="match status" value="1"/>
</dbReference>
<dbReference type="Gene3D" id="3.40.20.10">
    <property type="entry name" value="Severin"/>
    <property type="match status" value="6"/>
</dbReference>
<dbReference type="InterPro" id="IPR036180">
    <property type="entry name" value="Gelsolin-like_dom_sf"/>
</dbReference>
<dbReference type="Gene3D" id="1.10.950.10">
    <property type="entry name" value="Villin headpiece domain"/>
    <property type="match status" value="1"/>
</dbReference>
<reference evidence="12" key="2">
    <citation type="submission" date="2025-09" db="UniProtKB">
        <authorList>
            <consortium name="Ensembl"/>
        </authorList>
    </citation>
    <scope>IDENTIFICATION</scope>
</reference>
<comment type="subcellular location">
    <subcellularLocation>
        <location evidence="2">Cell projection</location>
        <location evidence="2">Lamellipodium</location>
    </subcellularLocation>
    <subcellularLocation>
        <location evidence="1">Cytoplasm</location>
        <location evidence="1">Cytoskeleton</location>
    </subcellularLocation>
</comment>
<evidence type="ECO:0000256" key="7">
    <source>
        <dbReference type="ARBA" id="ARBA00022837"/>
    </source>
</evidence>
<dbReference type="SUPFAM" id="SSF82754">
    <property type="entry name" value="C-terminal, gelsolin-like domain of Sec23/24"/>
    <property type="match status" value="2"/>
</dbReference>
<evidence type="ECO:0000256" key="6">
    <source>
        <dbReference type="ARBA" id="ARBA00022737"/>
    </source>
</evidence>
<evidence type="ECO:0000313" key="12">
    <source>
        <dbReference type="Ensembl" id="ENSPMAP00000000950.1"/>
    </source>
</evidence>
<dbReference type="Ensembl" id="ENSPMAT00000000954.1">
    <property type="protein sequence ID" value="ENSPMAP00000000950.1"/>
    <property type="gene ID" value="ENSPMAG00000000836.1"/>
</dbReference>
<name>S4R6X0_PETMA</name>
<dbReference type="GO" id="GO:0120035">
    <property type="term" value="P:regulation of plasma membrane bounded cell projection organization"/>
    <property type="evidence" value="ECO:0007669"/>
    <property type="project" value="UniProtKB-ARBA"/>
</dbReference>
<dbReference type="GO" id="GO:0051015">
    <property type="term" value="F:actin filament binding"/>
    <property type="evidence" value="ECO:0007669"/>
    <property type="project" value="InterPro"/>
</dbReference>
<protein>
    <submittedName>
        <fullName evidence="12">Advillin</fullName>
    </submittedName>
</protein>
<dbReference type="GO" id="GO:0051016">
    <property type="term" value="P:barbed-end actin filament capping"/>
    <property type="evidence" value="ECO:0007669"/>
    <property type="project" value="TreeGrafter"/>
</dbReference>
<dbReference type="Pfam" id="PF02209">
    <property type="entry name" value="VHP"/>
    <property type="match status" value="1"/>
</dbReference>